<name>A0ABU6KIX2_9BACI</name>
<evidence type="ECO:0000256" key="1">
    <source>
        <dbReference type="SAM" id="Phobius"/>
    </source>
</evidence>
<proteinExistence type="predicted"/>
<accession>A0ABU6KIX2</accession>
<organism evidence="2 3">
    <name type="scientific">Virgibacillus tibetensis</name>
    <dbReference type="NCBI Taxonomy" id="3042313"/>
    <lineage>
        <taxon>Bacteria</taxon>
        <taxon>Bacillati</taxon>
        <taxon>Bacillota</taxon>
        <taxon>Bacilli</taxon>
        <taxon>Bacillales</taxon>
        <taxon>Bacillaceae</taxon>
        <taxon>Virgibacillus</taxon>
    </lineage>
</organism>
<reference evidence="2 3" key="1">
    <citation type="journal article" date="2024" name="Int. J. Syst. Evol. Microbiol.">
        <title>Virgibacillus tibetensis sp. nov., isolated from salt lake on the Tibetan Plateau of China.</title>
        <authorList>
            <person name="Phurbu D."/>
            <person name="Liu Z.-X."/>
            <person name="Wang R."/>
            <person name="Zheng Y.-Y."/>
            <person name="Liu H.-C."/>
            <person name="Zhou Y.-G."/>
            <person name="Yu Y.-J."/>
            <person name="Li A.-H."/>
        </authorList>
    </citation>
    <scope>NUCLEOTIDE SEQUENCE [LARGE SCALE GENOMIC DNA]</scope>
    <source>
        <strain evidence="2 3">C22-A2</strain>
    </source>
</reference>
<keyword evidence="1" id="KW-1133">Transmembrane helix</keyword>
<evidence type="ECO:0000313" key="2">
    <source>
        <dbReference type="EMBL" id="MEC5425170.1"/>
    </source>
</evidence>
<protein>
    <recommendedName>
        <fullName evidence="4">Pre-toxin TG domain-containing protein</fullName>
    </recommendedName>
</protein>
<comment type="caution">
    <text evidence="2">The sequence shown here is derived from an EMBL/GenBank/DDBJ whole genome shotgun (WGS) entry which is preliminary data.</text>
</comment>
<dbReference type="Proteomes" id="UP001335737">
    <property type="component" value="Unassembled WGS sequence"/>
</dbReference>
<sequence>MAAVNMNAFEYESIKDQQFNKEFWVNIGALVVIVGAAVICPPAALALGSVYGSLEITTAVSVKDWISGRELNTGERWFRGALAPLDIIPGVAGMKKFSSGVRVSNQAADMGQFGLKAGVKTSIQRELNHVGNLVVEAGKQSTIRLKNAGAVIKETTTSVKDKLARDAAELGRVADTALTKTKNITSTRNIVQMDGFGTVRIPKENTHFFEGKVKDALGKTYNVEVGGIKLNSSVTKSRIEYLRNKYGRLTPEELHSRINMRGINEEAIKQGSKNTWSEFLEVSKSGKRTVEEIKDSYIKLVKEQSPWPEGYNPTKKILQPGDTFEMVLDNAQPLNRPGGFGTYDKIAGVEYAKNNLAIKSEWKEDFGKVVTYRVKKGVELPVLEGPVGPQIDLAADKFLPGGGTQLQLLLDRKVNKVDYLEITSVRPNR</sequence>
<evidence type="ECO:0008006" key="4">
    <source>
        <dbReference type="Google" id="ProtNLM"/>
    </source>
</evidence>
<feature type="transmembrane region" description="Helical" evidence="1">
    <location>
        <begin position="23"/>
        <end position="47"/>
    </location>
</feature>
<keyword evidence="3" id="KW-1185">Reference proteome</keyword>
<dbReference type="EMBL" id="JARZFX010000011">
    <property type="protein sequence ID" value="MEC5425170.1"/>
    <property type="molecule type" value="Genomic_DNA"/>
</dbReference>
<gene>
    <name evidence="2" type="ORF">QGM71_16915</name>
</gene>
<evidence type="ECO:0000313" key="3">
    <source>
        <dbReference type="Proteomes" id="UP001335737"/>
    </source>
</evidence>
<keyword evidence="1" id="KW-0812">Transmembrane</keyword>
<keyword evidence="1" id="KW-0472">Membrane</keyword>